<keyword evidence="2" id="KW-1185">Reference proteome</keyword>
<name>A0A0C9TVX8_SPHS4</name>
<protein>
    <submittedName>
        <fullName evidence="1">Uncharacterized protein</fullName>
    </submittedName>
</protein>
<evidence type="ECO:0000313" key="2">
    <source>
        <dbReference type="Proteomes" id="UP000054279"/>
    </source>
</evidence>
<dbReference type="HOGENOM" id="CLU_611348_0_0_1"/>
<dbReference type="EMBL" id="KN837391">
    <property type="protein sequence ID" value="KIJ25939.1"/>
    <property type="molecule type" value="Genomic_DNA"/>
</dbReference>
<reference evidence="1 2" key="1">
    <citation type="submission" date="2014-06" db="EMBL/GenBank/DDBJ databases">
        <title>Evolutionary Origins and Diversification of the Mycorrhizal Mutualists.</title>
        <authorList>
            <consortium name="DOE Joint Genome Institute"/>
            <consortium name="Mycorrhizal Genomics Consortium"/>
            <person name="Kohler A."/>
            <person name="Kuo A."/>
            <person name="Nagy L.G."/>
            <person name="Floudas D."/>
            <person name="Copeland A."/>
            <person name="Barry K.W."/>
            <person name="Cichocki N."/>
            <person name="Veneault-Fourrey C."/>
            <person name="LaButti K."/>
            <person name="Lindquist E.A."/>
            <person name="Lipzen A."/>
            <person name="Lundell T."/>
            <person name="Morin E."/>
            <person name="Murat C."/>
            <person name="Riley R."/>
            <person name="Ohm R."/>
            <person name="Sun H."/>
            <person name="Tunlid A."/>
            <person name="Henrissat B."/>
            <person name="Grigoriev I.V."/>
            <person name="Hibbett D.S."/>
            <person name="Martin F."/>
        </authorList>
    </citation>
    <scope>NUCLEOTIDE SEQUENCE [LARGE SCALE GENOMIC DNA]</scope>
    <source>
        <strain evidence="1 2">SS14</strain>
    </source>
</reference>
<dbReference type="Proteomes" id="UP000054279">
    <property type="component" value="Unassembled WGS sequence"/>
</dbReference>
<organism evidence="1 2">
    <name type="scientific">Sphaerobolus stellatus (strain SS14)</name>
    <dbReference type="NCBI Taxonomy" id="990650"/>
    <lineage>
        <taxon>Eukaryota</taxon>
        <taxon>Fungi</taxon>
        <taxon>Dikarya</taxon>
        <taxon>Basidiomycota</taxon>
        <taxon>Agaricomycotina</taxon>
        <taxon>Agaricomycetes</taxon>
        <taxon>Phallomycetidae</taxon>
        <taxon>Geastrales</taxon>
        <taxon>Sphaerobolaceae</taxon>
        <taxon>Sphaerobolus</taxon>
    </lineage>
</organism>
<accession>A0A0C9TVX8</accession>
<sequence>MATETNSLNHDLSSIINGSNSNNHKTTMKPETTLEHFLGAFPDIILHIIDSRGLPPANIDLWVSDRLSIEEDTDILGFRFAGDWHEEWRGYYEGRLKFMARLRATCRWFHNSVNPFFLRELWFTHPTQMRAFLKVFSAGHPLLETATTLRVDVPLAPNISYNWPYHRTNDMFYLAPLDTRTALYGYIEFNNLYYQLVNRLQHIKSFDNGIHESFSLCAHPPPPQYIRLLVANTMTKLTSLKITSPVYHEALTLAISHLQHLEDLVIHFLEERVPNTRRSSPLKFRCLRRFCVGGHFGVQPLKILSTWELPLLEVFSCDPISSRDSFLYEALKNFGLGLRQLMIRGKYSLPGELCNELPLRELCPRLESLELMFTQFTPLLLRHPTIHTISFHWTDLLHIGSPEMANFQLQVDTLIARRSEWPRLVSIRDTCWPARPFNHSPQGYMAWWGSEQRLERVWREGIAVRNIYGGDMKGDLDWERAQGFLEEPMFLEPWRDFYQLE</sequence>
<dbReference type="AlphaFoldDB" id="A0A0C9TVX8"/>
<proteinExistence type="predicted"/>
<evidence type="ECO:0000313" key="1">
    <source>
        <dbReference type="EMBL" id="KIJ25939.1"/>
    </source>
</evidence>
<gene>
    <name evidence="1" type="ORF">M422DRAFT_55730</name>
</gene>